<dbReference type="CDD" id="cd14473">
    <property type="entry name" value="FERM_B-lobe"/>
    <property type="match status" value="1"/>
</dbReference>
<dbReference type="Pfam" id="PF00373">
    <property type="entry name" value="FERM_M"/>
    <property type="match status" value="1"/>
</dbReference>
<dbReference type="GO" id="GO:0090090">
    <property type="term" value="P:negative regulation of canonical Wnt signaling pathway"/>
    <property type="evidence" value="ECO:0007669"/>
    <property type="project" value="TreeGrafter"/>
</dbReference>
<dbReference type="InterPro" id="IPR019748">
    <property type="entry name" value="FERM_central"/>
</dbReference>
<dbReference type="OrthoDB" id="2142533at2759"/>
<accession>A0A914B878</accession>
<dbReference type="RefSeq" id="XP_038072360.1">
    <property type="nucleotide sequence ID" value="XM_038216432.1"/>
</dbReference>
<dbReference type="AlphaFoldDB" id="A0A914B878"/>
<dbReference type="GeneID" id="119740937"/>
<dbReference type="Gene3D" id="1.20.80.10">
    <property type="match status" value="1"/>
</dbReference>
<dbReference type="EnsemblMetazoa" id="XM_038216433.1">
    <property type="protein sequence ID" value="XP_038072361.1"/>
    <property type="gene ID" value="LOC119740937"/>
</dbReference>
<feature type="region of interest" description="Disordered" evidence="2">
    <location>
        <begin position="23"/>
        <end position="54"/>
    </location>
</feature>
<protein>
    <recommendedName>
        <fullName evidence="1">FERM domain-containing protein 8</fullName>
    </recommendedName>
</protein>
<feature type="compositionally biased region" description="Low complexity" evidence="2">
    <location>
        <begin position="28"/>
        <end position="46"/>
    </location>
</feature>
<dbReference type="GO" id="GO:0005886">
    <property type="term" value="C:plasma membrane"/>
    <property type="evidence" value="ECO:0007669"/>
    <property type="project" value="TreeGrafter"/>
</dbReference>
<dbReference type="InterPro" id="IPR035963">
    <property type="entry name" value="FERM_2"/>
</dbReference>
<evidence type="ECO:0000313" key="4">
    <source>
        <dbReference type="EnsemblMetazoa" id="XP_038072361.1"/>
    </source>
</evidence>
<reference evidence="4" key="1">
    <citation type="submission" date="2022-11" db="UniProtKB">
        <authorList>
            <consortium name="EnsemblMetazoa"/>
        </authorList>
    </citation>
    <scope>IDENTIFICATION</scope>
</reference>
<dbReference type="InterPro" id="IPR057096">
    <property type="entry name" value="KRIT1_FRMD8_FERM_C"/>
</dbReference>
<sequence length="535" mass="60763">MSGDLMGLSNATECVQMREISGRRSMMQRQQQQQQQQQEQQQQQAQGPLSPVGGVQRLGSTISTRSIKAIDVCVFLKDGTGHEFFLENALVETAGDITNRMREYLGLPETASEVFFLWITSPLLQLQLKSHHIPFKLCRKWHDLLDKFTTATEEQKANDEPMLCYQRNAFCPKAKETQITDQKMLRLLYEEAKHNVLEGNYPCEAEDLEYLAGIMAYLENGKYDPELHPTGFLKTVKSTPDHASSSSISSQPNQVQNLDSLHRYLPACMYKGGSRWFKNNKGFALLEQKVMTQWDQITGNVKSKRECHKLFLDFCWKLPFYGCVFFTGQIEKASSAISLRDTRDRPVHIGINKEAVFIIDIAKQDIILGLTFDELSWEYTEPARDSADCLPCLWLEFDSQECGKRCSKVLQIFSRQAVMMNAMIEASVEELNKQDMEGKHRKKTVMDGLLSNSENQENGVDMVDACISFTRVAMEASAPAFGILPVKEPKTAVCNKMDRLCLATFSEKGDLLSRGTKGARRPFSLTNFFRSSDHR</sequence>
<organism evidence="4 5">
    <name type="scientific">Patiria miniata</name>
    <name type="common">Bat star</name>
    <name type="synonym">Asterina miniata</name>
    <dbReference type="NCBI Taxonomy" id="46514"/>
    <lineage>
        <taxon>Eukaryota</taxon>
        <taxon>Metazoa</taxon>
        <taxon>Echinodermata</taxon>
        <taxon>Eleutherozoa</taxon>
        <taxon>Asterozoa</taxon>
        <taxon>Asteroidea</taxon>
        <taxon>Valvatacea</taxon>
        <taxon>Valvatida</taxon>
        <taxon>Asterinidae</taxon>
        <taxon>Patiria</taxon>
    </lineage>
</organism>
<evidence type="ECO:0000313" key="5">
    <source>
        <dbReference type="Proteomes" id="UP000887568"/>
    </source>
</evidence>
<evidence type="ECO:0000256" key="2">
    <source>
        <dbReference type="SAM" id="MobiDB-lite"/>
    </source>
</evidence>
<dbReference type="RefSeq" id="XP_038072361.1">
    <property type="nucleotide sequence ID" value="XM_038216433.1"/>
</dbReference>
<proteinExistence type="predicted"/>
<dbReference type="InterPro" id="IPR011993">
    <property type="entry name" value="PH-like_dom_sf"/>
</dbReference>
<dbReference type="InterPro" id="IPR000299">
    <property type="entry name" value="FERM_domain"/>
</dbReference>
<dbReference type="InterPro" id="IPR019749">
    <property type="entry name" value="Band_41_domain"/>
</dbReference>
<keyword evidence="5" id="KW-1185">Reference proteome</keyword>
<dbReference type="PROSITE" id="PS50057">
    <property type="entry name" value="FERM_3"/>
    <property type="match status" value="1"/>
</dbReference>
<dbReference type="CTD" id="83786"/>
<evidence type="ECO:0000256" key="1">
    <source>
        <dbReference type="ARBA" id="ARBA00039547"/>
    </source>
</evidence>
<evidence type="ECO:0000259" key="3">
    <source>
        <dbReference type="PROSITE" id="PS50057"/>
    </source>
</evidence>
<dbReference type="PANTHER" id="PTHR13283:SF10">
    <property type="entry name" value="FERM DOMAIN-CONTAINING PROTEIN 8"/>
    <property type="match status" value="1"/>
</dbReference>
<dbReference type="Proteomes" id="UP000887568">
    <property type="component" value="Unplaced"/>
</dbReference>
<dbReference type="SMART" id="SM00295">
    <property type="entry name" value="B41"/>
    <property type="match status" value="1"/>
</dbReference>
<dbReference type="InterPro" id="IPR051594">
    <property type="entry name" value="KRIT1/FRMD8"/>
</dbReference>
<dbReference type="SUPFAM" id="SSF47031">
    <property type="entry name" value="Second domain of FERM"/>
    <property type="match status" value="1"/>
</dbReference>
<dbReference type="Gene3D" id="2.30.29.30">
    <property type="entry name" value="Pleckstrin-homology domain (PH domain)/Phosphotyrosine-binding domain (PTB)"/>
    <property type="match status" value="1"/>
</dbReference>
<dbReference type="Gene3D" id="3.10.20.90">
    <property type="entry name" value="Phosphatidylinositol 3-kinase Catalytic Subunit, Chain A, domain 1"/>
    <property type="match status" value="1"/>
</dbReference>
<dbReference type="PANTHER" id="PTHR13283">
    <property type="entry name" value="KREV INTERACTION TRAPPED 1-RELATED"/>
    <property type="match status" value="1"/>
</dbReference>
<dbReference type="OMA" id="RYLCDVE"/>
<dbReference type="InterPro" id="IPR014352">
    <property type="entry name" value="FERM/acyl-CoA-bd_prot_sf"/>
</dbReference>
<name>A0A914B878_PATMI</name>
<feature type="domain" description="FERM" evidence="3">
    <location>
        <begin position="70"/>
        <end position="474"/>
    </location>
</feature>
<dbReference type="EnsemblMetazoa" id="XM_038216432.1">
    <property type="protein sequence ID" value="XP_038072360.1"/>
    <property type="gene ID" value="LOC119740937"/>
</dbReference>
<dbReference type="Pfam" id="PF24522">
    <property type="entry name" value="KRIT1_FRMD8_FERM_C"/>
    <property type="match status" value="1"/>
</dbReference>